<gene>
    <name evidence="7" type="ORF">GCM10009839_29950</name>
</gene>
<reference evidence="7 8" key="1">
    <citation type="journal article" date="2019" name="Int. J. Syst. Evol. Microbiol.">
        <title>The Global Catalogue of Microorganisms (GCM) 10K type strain sequencing project: providing services to taxonomists for standard genome sequencing and annotation.</title>
        <authorList>
            <consortium name="The Broad Institute Genomics Platform"/>
            <consortium name="The Broad Institute Genome Sequencing Center for Infectious Disease"/>
            <person name="Wu L."/>
            <person name="Ma J."/>
        </authorList>
    </citation>
    <scope>NUCLEOTIDE SEQUENCE [LARGE SCALE GENOMIC DNA]</scope>
    <source>
        <strain evidence="7 8">JCM 16014</strain>
    </source>
</reference>
<organism evidence="7 8">
    <name type="scientific">Catenulispora yoronensis</name>
    <dbReference type="NCBI Taxonomy" id="450799"/>
    <lineage>
        <taxon>Bacteria</taxon>
        <taxon>Bacillati</taxon>
        <taxon>Actinomycetota</taxon>
        <taxon>Actinomycetes</taxon>
        <taxon>Catenulisporales</taxon>
        <taxon>Catenulisporaceae</taxon>
        <taxon>Catenulispora</taxon>
    </lineage>
</organism>
<dbReference type="PANTHER" id="PTHR45677:SF8">
    <property type="entry name" value="CYSTEINE SULFINIC ACID DECARBOXYLASE"/>
    <property type="match status" value="1"/>
</dbReference>
<dbReference type="InterPro" id="IPR015424">
    <property type="entry name" value="PyrdxlP-dep_Trfase"/>
</dbReference>
<evidence type="ECO:0000256" key="6">
    <source>
        <dbReference type="SAM" id="MobiDB-lite"/>
    </source>
</evidence>
<keyword evidence="3" id="KW-0210">Decarboxylase</keyword>
<comment type="caution">
    <text evidence="7">The sequence shown here is derived from an EMBL/GenBank/DDBJ whole genome shotgun (WGS) entry which is preliminary data.</text>
</comment>
<dbReference type="RefSeq" id="WP_344666188.1">
    <property type="nucleotide sequence ID" value="NZ_BAAAQN010000014.1"/>
</dbReference>
<keyword evidence="8" id="KW-1185">Reference proteome</keyword>
<comment type="cofactor">
    <cofactor evidence="1">
        <name>pyridoxal 5'-phosphate</name>
        <dbReference type="ChEBI" id="CHEBI:597326"/>
    </cofactor>
</comment>
<name>A0ABN2U4M6_9ACTN</name>
<evidence type="ECO:0000256" key="5">
    <source>
        <dbReference type="ARBA" id="ARBA00023239"/>
    </source>
</evidence>
<keyword evidence="5" id="KW-0456">Lyase</keyword>
<dbReference type="InterPro" id="IPR021115">
    <property type="entry name" value="Pyridoxal-P_BS"/>
</dbReference>
<evidence type="ECO:0000256" key="4">
    <source>
        <dbReference type="ARBA" id="ARBA00022898"/>
    </source>
</evidence>
<dbReference type="Proteomes" id="UP001500751">
    <property type="component" value="Unassembled WGS sequence"/>
</dbReference>
<dbReference type="PROSITE" id="PS00392">
    <property type="entry name" value="DDC_GAD_HDC_YDC"/>
    <property type="match status" value="1"/>
</dbReference>
<evidence type="ECO:0000313" key="8">
    <source>
        <dbReference type="Proteomes" id="UP001500751"/>
    </source>
</evidence>
<dbReference type="Gene3D" id="3.90.1150.10">
    <property type="entry name" value="Aspartate Aminotransferase, domain 1"/>
    <property type="match status" value="1"/>
</dbReference>
<sequence length="746" mass="76080">MSEEFQPDPPAEAGPDALTDGTVAALAEGQICAGASTPGLVGSVGQVAHDIEADVLRGILRAEPLGALTKTDAQPGSTLFGDANSCHTEAELLRVEPSGAVASASGAPASGAPASGVPGGVGSVAKDGDSATEAMQVGPCGVGAVAKDCDSATEAMQVELSGADAQPDGVDVVAKDCDTDCDIEAEVLRGVLRAEPFDADLTTGPALSIAANRAFASAEPSVQDSSASSAQASSALSALSDLSAFEAAALASGPSGTGTLALYLADVLDGLDRGRADWPGPLPPGGPAAVRDAVAASGFGLLPERGADPFETLSSLGRLLAWGAADPGHPDCAAHLHCPTLAVSVAAEAAVAALNQSLDSWDQSPAAGEIEAGVVRTLTRAAGYADSSAGVLTSGGTESNLMGLLLARDDVLRRRFDADPDLDGIPPFAVGRLRVLASDQAHFSVARNAAFLGLGERCVIPVASDLDGRMLPEALAEALDAVADRDEVAMAVVGTAGTTDFGAFDPLEPLAKLATRHGAWFHVDAAYGGGLLLGTEPDARLHGLAAADSVTLDLHKLGWQPVPAGTFLVKNAASLRTLEKRVAYLNAVDDEQAGYPSLLGRSLRTTRRADAVKAAAAFQALGRAGFQRLLDRCQELARYAAEAVRRHPELELTAEPQLTTVLFRYLPPDPRDADRVNGALRRRLLEAGRAVLGRTELARERPGTPPGRVRLKLTLLNPHTTEPQIDALVAAVGAAGGAVSARSGPS</sequence>
<dbReference type="PANTHER" id="PTHR45677">
    <property type="entry name" value="GLUTAMATE DECARBOXYLASE-RELATED"/>
    <property type="match status" value="1"/>
</dbReference>
<dbReference type="InterPro" id="IPR015422">
    <property type="entry name" value="PyrdxlP-dep_Trfase_small"/>
</dbReference>
<feature type="region of interest" description="Disordered" evidence="6">
    <location>
        <begin position="102"/>
        <end position="130"/>
    </location>
</feature>
<accession>A0ABN2U4M6</accession>
<comment type="similarity">
    <text evidence="2">Belongs to the group II decarboxylase family.</text>
</comment>
<dbReference type="EMBL" id="BAAAQN010000014">
    <property type="protein sequence ID" value="GAA2028719.1"/>
    <property type="molecule type" value="Genomic_DNA"/>
</dbReference>
<feature type="compositionally biased region" description="Low complexity" evidence="6">
    <location>
        <begin position="102"/>
        <end position="116"/>
    </location>
</feature>
<dbReference type="InterPro" id="IPR015421">
    <property type="entry name" value="PyrdxlP-dep_Trfase_major"/>
</dbReference>
<keyword evidence="4" id="KW-0663">Pyridoxal phosphate</keyword>
<evidence type="ECO:0000256" key="3">
    <source>
        <dbReference type="ARBA" id="ARBA00022793"/>
    </source>
</evidence>
<evidence type="ECO:0000256" key="1">
    <source>
        <dbReference type="ARBA" id="ARBA00001933"/>
    </source>
</evidence>
<dbReference type="SUPFAM" id="SSF53383">
    <property type="entry name" value="PLP-dependent transferases"/>
    <property type="match status" value="1"/>
</dbReference>
<dbReference type="Gene3D" id="3.40.640.10">
    <property type="entry name" value="Type I PLP-dependent aspartate aminotransferase-like (Major domain)"/>
    <property type="match status" value="1"/>
</dbReference>
<dbReference type="Pfam" id="PF00282">
    <property type="entry name" value="Pyridoxal_deC"/>
    <property type="match status" value="1"/>
</dbReference>
<dbReference type="InterPro" id="IPR002129">
    <property type="entry name" value="PyrdxlP-dep_de-COase"/>
</dbReference>
<proteinExistence type="inferred from homology"/>
<evidence type="ECO:0008006" key="9">
    <source>
        <dbReference type="Google" id="ProtNLM"/>
    </source>
</evidence>
<protein>
    <recommendedName>
        <fullName evidence="9">Pyridoxal-dependent decarboxylase</fullName>
    </recommendedName>
</protein>
<evidence type="ECO:0000256" key="2">
    <source>
        <dbReference type="ARBA" id="ARBA00009533"/>
    </source>
</evidence>
<evidence type="ECO:0000313" key="7">
    <source>
        <dbReference type="EMBL" id="GAA2028719.1"/>
    </source>
</evidence>